<dbReference type="OrthoDB" id="239637at2"/>
<dbReference type="NCBIfam" id="NF010200">
    <property type="entry name" value="PRK13674.1-1"/>
    <property type="match status" value="1"/>
</dbReference>
<name>A0A2K9LRU6_9GAMM</name>
<dbReference type="PANTHER" id="PTHR36445:SF1">
    <property type="entry name" value="GTP CYCLOHYDROLASE MPTA"/>
    <property type="match status" value="1"/>
</dbReference>
<gene>
    <name evidence="2" type="primary">folE2</name>
    <name evidence="3" type="ORF">Kalk_06025</name>
</gene>
<evidence type="ECO:0000313" key="4">
    <source>
        <dbReference type="Proteomes" id="UP000235116"/>
    </source>
</evidence>
<dbReference type="InterPro" id="IPR022838">
    <property type="entry name" value="GTP_cyclohydrolase_FolE2"/>
</dbReference>
<dbReference type="EC" id="3.5.4.16" evidence="2"/>
<dbReference type="AlphaFoldDB" id="A0A2K9LRU6"/>
<dbReference type="Gene3D" id="3.10.270.10">
    <property type="entry name" value="Urate Oxidase"/>
    <property type="match status" value="1"/>
</dbReference>
<dbReference type="PANTHER" id="PTHR36445">
    <property type="entry name" value="GTP CYCLOHYDROLASE MPTA"/>
    <property type="match status" value="1"/>
</dbReference>
<reference evidence="4" key="1">
    <citation type="submission" date="2017-08" db="EMBL/GenBank/DDBJ databases">
        <title>Direct submision.</title>
        <authorList>
            <person name="Kim S.-J."/>
            <person name="Rhee S.-K."/>
        </authorList>
    </citation>
    <scope>NUCLEOTIDE SEQUENCE [LARGE SCALE GENOMIC DNA]</scope>
    <source>
        <strain evidence="4">GI5</strain>
    </source>
</reference>
<comment type="catalytic activity">
    <reaction evidence="2">
        <text>GTP + H2O = 7,8-dihydroneopterin 3'-triphosphate + formate + H(+)</text>
        <dbReference type="Rhea" id="RHEA:17473"/>
        <dbReference type="ChEBI" id="CHEBI:15377"/>
        <dbReference type="ChEBI" id="CHEBI:15378"/>
        <dbReference type="ChEBI" id="CHEBI:15740"/>
        <dbReference type="ChEBI" id="CHEBI:37565"/>
        <dbReference type="ChEBI" id="CHEBI:58462"/>
        <dbReference type="EC" id="3.5.4.16"/>
    </reaction>
</comment>
<evidence type="ECO:0000313" key="3">
    <source>
        <dbReference type="EMBL" id="AUM14861.1"/>
    </source>
</evidence>
<organism evidence="3 4">
    <name type="scientific">Ketobacter alkanivorans</name>
    <dbReference type="NCBI Taxonomy" id="1917421"/>
    <lineage>
        <taxon>Bacteria</taxon>
        <taxon>Pseudomonadati</taxon>
        <taxon>Pseudomonadota</taxon>
        <taxon>Gammaproteobacteria</taxon>
        <taxon>Pseudomonadales</taxon>
        <taxon>Ketobacteraceae</taxon>
        <taxon>Ketobacter</taxon>
    </lineage>
</organism>
<comment type="similarity">
    <text evidence="2">Belongs to the GTP cyclohydrolase IV family.</text>
</comment>
<keyword evidence="4" id="KW-1185">Reference proteome</keyword>
<dbReference type="HAMAP" id="MF_01527_B">
    <property type="entry name" value="GTP_cyclohydrol_B"/>
    <property type="match status" value="1"/>
</dbReference>
<dbReference type="GO" id="GO:0003934">
    <property type="term" value="F:GTP cyclohydrolase I activity"/>
    <property type="evidence" value="ECO:0007669"/>
    <property type="project" value="UniProtKB-UniRule"/>
</dbReference>
<evidence type="ECO:0000256" key="2">
    <source>
        <dbReference type="HAMAP-Rule" id="MF_01527"/>
    </source>
</evidence>
<evidence type="ECO:0000256" key="1">
    <source>
        <dbReference type="ARBA" id="ARBA00022801"/>
    </source>
</evidence>
<feature type="site" description="May be catalytically important" evidence="2">
    <location>
        <position position="150"/>
    </location>
</feature>
<dbReference type="EMBL" id="CP022684">
    <property type="protein sequence ID" value="AUM14861.1"/>
    <property type="molecule type" value="Genomic_DNA"/>
</dbReference>
<proteinExistence type="inferred from homology"/>
<comment type="pathway">
    <text evidence="2">Cofactor biosynthesis; 7,8-dihydroneopterin triphosphate biosynthesis; 7,8-dihydroneopterin triphosphate from GTP: step 1/1.</text>
</comment>
<sequence length="305" mass="33921">MPDIATVSQPKAPGLLDWVGMSEIEVPLSIPTRNGSVAHAVAKAQAYVNLINPEAKGIHMSRLYLLLDELCSQTLTAHSLRDVLARFLESHEGLSDQAFVDFRFDFLARRPALKSEFSGWKAYPARIIATEDPEGFHFELRVEIPYSSTCPCSAALARQLIQKQFREDFGADQQVSADDVYGWLGTEQGIVATPHSQRSIAEIKVRLSDDTDDFPLEDLIDVVEGALKTPVQTAVKREDEQEFALLNGQNLMFCEDAARKIQAAMNDQVSYQDFWVRVNHLESLHAHNAVAIVTKGLKGGYLPQP</sequence>
<dbReference type="InterPro" id="IPR003801">
    <property type="entry name" value="GTP_cyclohydrolase_FolE2/MptA"/>
</dbReference>
<accession>A0A2K9LRU6</accession>
<keyword evidence="1 2" id="KW-0378">Hydrolase</keyword>
<dbReference type="KEGG" id="kak:Kalk_06025"/>
<dbReference type="GO" id="GO:0046654">
    <property type="term" value="P:tetrahydrofolate biosynthetic process"/>
    <property type="evidence" value="ECO:0007669"/>
    <property type="project" value="UniProtKB-UniRule"/>
</dbReference>
<dbReference type="Proteomes" id="UP000235116">
    <property type="component" value="Chromosome"/>
</dbReference>
<comment type="function">
    <text evidence="2">Converts GTP to 7,8-dihydroneopterin triphosphate.</text>
</comment>
<dbReference type="UniPathway" id="UPA00848">
    <property type="reaction ID" value="UER00151"/>
</dbReference>
<dbReference type="Pfam" id="PF02649">
    <property type="entry name" value="GCHY-1"/>
    <property type="match status" value="1"/>
</dbReference>
<protein>
    <recommendedName>
        <fullName evidence="2">GTP cyclohydrolase FolE2</fullName>
        <ecNumber evidence="2">3.5.4.16</ecNumber>
    </recommendedName>
</protein>